<reference evidence="1" key="1">
    <citation type="submission" date="2014-11" db="EMBL/GenBank/DDBJ databases">
        <authorList>
            <person name="Amaro Gonzalez C."/>
        </authorList>
    </citation>
    <scope>NUCLEOTIDE SEQUENCE</scope>
</reference>
<proteinExistence type="predicted"/>
<dbReference type="AlphaFoldDB" id="A0A0E9QFZ3"/>
<protein>
    <submittedName>
        <fullName evidence="1">Uncharacterized protein</fullName>
    </submittedName>
</protein>
<sequence>MVFAGADFPASGLWDMLIHSLS</sequence>
<dbReference type="EMBL" id="GBXM01093347">
    <property type="protein sequence ID" value="JAH15230.1"/>
    <property type="molecule type" value="Transcribed_RNA"/>
</dbReference>
<name>A0A0E9QFZ3_ANGAN</name>
<evidence type="ECO:0000313" key="1">
    <source>
        <dbReference type="EMBL" id="JAH15230.1"/>
    </source>
</evidence>
<organism evidence="1">
    <name type="scientific">Anguilla anguilla</name>
    <name type="common">European freshwater eel</name>
    <name type="synonym">Muraena anguilla</name>
    <dbReference type="NCBI Taxonomy" id="7936"/>
    <lineage>
        <taxon>Eukaryota</taxon>
        <taxon>Metazoa</taxon>
        <taxon>Chordata</taxon>
        <taxon>Craniata</taxon>
        <taxon>Vertebrata</taxon>
        <taxon>Euteleostomi</taxon>
        <taxon>Actinopterygii</taxon>
        <taxon>Neopterygii</taxon>
        <taxon>Teleostei</taxon>
        <taxon>Anguilliformes</taxon>
        <taxon>Anguillidae</taxon>
        <taxon>Anguilla</taxon>
    </lineage>
</organism>
<reference evidence="1" key="2">
    <citation type="journal article" date="2015" name="Fish Shellfish Immunol.">
        <title>Early steps in the European eel (Anguilla anguilla)-Vibrio vulnificus interaction in the gills: Role of the RtxA13 toxin.</title>
        <authorList>
            <person name="Callol A."/>
            <person name="Pajuelo D."/>
            <person name="Ebbesson L."/>
            <person name="Teles M."/>
            <person name="MacKenzie S."/>
            <person name="Amaro C."/>
        </authorList>
    </citation>
    <scope>NUCLEOTIDE SEQUENCE</scope>
</reference>
<accession>A0A0E9QFZ3</accession>